<evidence type="ECO:0000313" key="2">
    <source>
        <dbReference type="Proteomes" id="UP001164539"/>
    </source>
</evidence>
<name>A0ACC1XXS4_MELAZ</name>
<dbReference type="Proteomes" id="UP001164539">
    <property type="component" value="Chromosome 6"/>
</dbReference>
<dbReference type="EMBL" id="CM051399">
    <property type="protein sequence ID" value="KAJ4716231.1"/>
    <property type="molecule type" value="Genomic_DNA"/>
</dbReference>
<comment type="caution">
    <text evidence="1">The sequence shown here is derived from an EMBL/GenBank/DDBJ whole genome shotgun (WGS) entry which is preliminary data.</text>
</comment>
<sequence>MIREPIKSPSSLRVAALLVLLLGSIFFEAEARRMNELKLDNSLKEMVYDRRNSLEGFSLGAIKHSGPSPDGPGHRSMNSTSKIQDSGPGSGPGHYYFSRMRH</sequence>
<reference evidence="1 2" key="1">
    <citation type="journal article" date="2023" name="Science">
        <title>Complex scaffold remodeling in plant triterpene biosynthesis.</title>
        <authorList>
            <person name="De La Pena R."/>
            <person name="Hodgson H."/>
            <person name="Liu J.C."/>
            <person name="Stephenson M.J."/>
            <person name="Martin A.C."/>
            <person name="Owen C."/>
            <person name="Harkess A."/>
            <person name="Leebens-Mack J."/>
            <person name="Jimenez L.E."/>
            <person name="Osbourn A."/>
            <person name="Sattely E.S."/>
        </authorList>
    </citation>
    <scope>NUCLEOTIDE SEQUENCE [LARGE SCALE GENOMIC DNA]</scope>
    <source>
        <strain evidence="2">cv. JPN11</strain>
        <tissue evidence="1">Leaf</tissue>
    </source>
</reference>
<protein>
    <submittedName>
        <fullName evidence="1">PAMP-induced secreted peptide 2</fullName>
    </submittedName>
</protein>
<keyword evidence="2" id="KW-1185">Reference proteome</keyword>
<gene>
    <name evidence="1" type="ORF">OWV82_011281</name>
</gene>
<organism evidence="1 2">
    <name type="scientific">Melia azedarach</name>
    <name type="common">Chinaberry tree</name>
    <dbReference type="NCBI Taxonomy" id="155640"/>
    <lineage>
        <taxon>Eukaryota</taxon>
        <taxon>Viridiplantae</taxon>
        <taxon>Streptophyta</taxon>
        <taxon>Embryophyta</taxon>
        <taxon>Tracheophyta</taxon>
        <taxon>Spermatophyta</taxon>
        <taxon>Magnoliopsida</taxon>
        <taxon>eudicotyledons</taxon>
        <taxon>Gunneridae</taxon>
        <taxon>Pentapetalae</taxon>
        <taxon>rosids</taxon>
        <taxon>malvids</taxon>
        <taxon>Sapindales</taxon>
        <taxon>Meliaceae</taxon>
        <taxon>Melia</taxon>
    </lineage>
</organism>
<accession>A0ACC1XXS4</accession>
<proteinExistence type="predicted"/>
<evidence type="ECO:0000313" key="1">
    <source>
        <dbReference type="EMBL" id="KAJ4716231.1"/>
    </source>
</evidence>